<dbReference type="AlphaFoldDB" id="A0A6J3L463"/>
<dbReference type="RefSeq" id="XP_033358894.1">
    <property type="nucleotide sequence ID" value="XM_033503003.1"/>
</dbReference>
<name>A0A6J3L463_9HYME</name>
<dbReference type="PROSITE" id="PS00028">
    <property type="entry name" value="ZINC_FINGER_C2H2_1"/>
    <property type="match status" value="2"/>
</dbReference>
<feature type="domain" description="C2H2-type" evidence="6">
    <location>
        <begin position="48"/>
        <end position="75"/>
    </location>
</feature>
<dbReference type="KEGG" id="bvk:117238241"/>
<dbReference type="Gene3D" id="3.30.160.60">
    <property type="entry name" value="Classic Zinc Finger"/>
    <property type="match status" value="2"/>
</dbReference>
<dbReference type="PROSITE" id="PS50157">
    <property type="entry name" value="ZINC_FINGER_C2H2_2"/>
    <property type="match status" value="3"/>
</dbReference>
<keyword evidence="1" id="KW-0479">Metal-binding</keyword>
<dbReference type="GO" id="GO:0008270">
    <property type="term" value="F:zinc ion binding"/>
    <property type="evidence" value="ECO:0007669"/>
    <property type="project" value="UniProtKB-KW"/>
</dbReference>
<gene>
    <name evidence="8" type="primary">LOC117238241</name>
</gene>
<keyword evidence="2" id="KW-0677">Repeat</keyword>
<dbReference type="PANTHER" id="PTHR23235:SF120">
    <property type="entry name" value="KRUPPEL-LIKE FACTOR 15"/>
    <property type="match status" value="1"/>
</dbReference>
<feature type="domain" description="C2H2-type" evidence="6">
    <location>
        <begin position="77"/>
        <end position="104"/>
    </location>
</feature>
<dbReference type="GO" id="GO:0000981">
    <property type="term" value="F:DNA-binding transcription factor activity, RNA polymerase II-specific"/>
    <property type="evidence" value="ECO:0007669"/>
    <property type="project" value="TreeGrafter"/>
</dbReference>
<evidence type="ECO:0000256" key="1">
    <source>
        <dbReference type="ARBA" id="ARBA00022723"/>
    </source>
</evidence>
<dbReference type="Pfam" id="PF13894">
    <property type="entry name" value="zf-C2H2_4"/>
    <property type="match status" value="1"/>
</dbReference>
<dbReference type="FunFam" id="3.30.160.60:FF:000100">
    <property type="entry name" value="Zinc finger 45-like"/>
    <property type="match status" value="1"/>
</dbReference>
<protein>
    <submittedName>
        <fullName evidence="8">Zinc finger protein 568-like</fullName>
    </submittedName>
</protein>
<accession>A0A6J3L463</accession>
<evidence type="ECO:0000256" key="3">
    <source>
        <dbReference type="ARBA" id="ARBA00022771"/>
    </source>
</evidence>
<dbReference type="SUPFAM" id="SSF57667">
    <property type="entry name" value="beta-beta-alpha zinc fingers"/>
    <property type="match status" value="2"/>
</dbReference>
<evidence type="ECO:0000313" key="7">
    <source>
        <dbReference type="Proteomes" id="UP000504631"/>
    </source>
</evidence>
<dbReference type="GeneID" id="117238241"/>
<evidence type="ECO:0000256" key="5">
    <source>
        <dbReference type="PROSITE-ProRule" id="PRU00042"/>
    </source>
</evidence>
<dbReference type="Proteomes" id="UP000504631">
    <property type="component" value="Unplaced"/>
</dbReference>
<dbReference type="PANTHER" id="PTHR23235">
    <property type="entry name" value="KRUEPPEL-LIKE TRANSCRIPTION FACTOR"/>
    <property type="match status" value="1"/>
</dbReference>
<dbReference type="SMART" id="SM00355">
    <property type="entry name" value="ZnF_C2H2"/>
    <property type="match status" value="3"/>
</dbReference>
<keyword evidence="4" id="KW-0862">Zinc</keyword>
<reference evidence="8" key="1">
    <citation type="submission" date="2025-08" db="UniProtKB">
        <authorList>
            <consortium name="RefSeq"/>
        </authorList>
    </citation>
    <scope>IDENTIFICATION</scope>
    <source>
        <tissue evidence="8">Muscle</tissue>
    </source>
</reference>
<keyword evidence="7" id="KW-1185">Reference proteome</keyword>
<sequence>MREKRSYWLQLYPKNENTIEVQQPVLATNSRNRSIFQSSRMTRGQLTYKCTNCNRSYMRMSCLKRHLRVECGQAPKYQCKICHGWFKYKHNLTAHWKLHVEEPKYNCDLCPKKFYRRDRLLEHQKRLHNILPML</sequence>
<proteinExistence type="predicted"/>
<evidence type="ECO:0000259" key="6">
    <source>
        <dbReference type="PROSITE" id="PS50157"/>
    </source>
</evidence>
<dbReference type="InterPro" id="IPR013087">
    <property type="entry name" value="Znf_C2H2_type"/>
</dbReference>
<dbReference type="InterPro" id="IPR036236">
    <property type="entry name" value="Znf_C2H2_sf"/>
</dbReference>
<evidence type="ECO:0000256" key="2">
    <source>
        <dbReference type="ARBA" id="ARBA00022737"/>
    </source>
</evidence>
<organism evidence="7 8">
    <name type="scientific">Bombus vosnesenskii</name>
    <dbReference type="NCBI Taxonomy" id="207650"/>
    <lineage>
        <taxon>Eukaryota</taxon>
        <taxon>Metazoa</taxon>
        <taxon>Ecdysozoa</taxon>
        <taxon>Arthropoda</taxon>
        <taxon>Hexapoda</taxon>
        <taxon>Insecta</taxon>
        <taxon>Pterygota</taxon>
        <taxon>Neoptera</taxon>
        <taxon>Endopterygota</taxon>
        <taxon>Hymenoptera</taxon>
        <taxon>Apocrita</taxon>
        <taxon>Aculeata</taxon>
        <taxon>Apoidea</taxon>
        <taxon>Anthophila</taxon>
        <taxon>Apidae</taxon>
        <taxon>Bombus</taxon>
        <taxon>Pyrobombus</taxon>
    </lineage>
</organism>
<evidence type="ECO:0000313" key="8">
    <source>
        <dbReference type="RefSeq" id="XP_033358894.1"/>
    </source>
</evidence>
<dbReference type="GO" id="GO:0000978">
    <property type="term" value="F:RNA polymerase II cis-regulatory region sequence-specific DNA binding"/>
    <property type="evidence" value="ECO:0007669"/>
    <property type="project" value="TreeGrafter"/>
</dbReference>
<keyword evidence="3 5" id="KW-0863">Zinc-finger</keyword>
<evidence type="ECO:0000256" key="4">
    <source>
        <dbReference type="ARBA" id="ARBA00022833"/>
    </source>
</evidence>
<dbReference type="Pfam" id="PF00096">
    <property type="entry name" value="zf-C2H2"/>
    <property type="match status" value="2"/>
</dbReference>
<feature type="domain" description="C2H2-type" evidence="6">
    <location>
        <begin position="105"/>
        <end position="128"/>
    </location>
</feature>